<dbReference type="GO" id="GO:0003677">
    <property type="term" value="F:DNA binding"/>
    <property type="evidence" value="ECO:0007669"/>
    <property type="project" value="UniProtKB-KW"/>
</dbReference>
<organism evidence="5 6">
    <name type="scientific">Nocardia terpenica</name>
    <dbReference type="NCBI Taxonomy" id="455432"/>
    <lineage>
        <taxon>Bacteria</taxon>
        <taxon>Bacillati</taxon>
        <taxon>Actinomycetota</taxon>
        <taxon>Actinomycetes</taxon>
        <taxon>Mycobacteriales</taxon>
        <taxon>Nocardiaceae</taxon>
        <taxon>Nocardia</taxon>
    </lineage>
</organism>
<keyword evidence="6" id="KW-1185">Reference proteome</keyword>
<dbReference type="InterPro" id="IPR000551">
    <property type="entry name" value="MerR-type_HTH_dom"/>
</dbReference>
<dbReference type="InterPro" id="IPR047057">
    <property type="entry name" value="MerR_fam"/>
</dbReference>
<dbReference type="STRING" id="455432.AWN90_17755"/>
<keyword evidence="1" id="KW-0805">Transcription regulation</keyword>
<evidence type="ECO:0000259" key="4">
    <source>
        <dbReference type="PROSITE" id="PS50937"/>
    </source>
</evidence>
<evidence type="ECO:0000313" key="5">
    <source>
        <dbReference type="EMBL" id="KZM75823.1"/>
    </source>
</evidence>
<evidence type="ECO:0000313" key="6">
    <source>
        <dbReference type="Proteomes" id="UP000076512"/>
    </source>
</evidence>
<protein>
    <submittedName>
        <fullName evidence="5">MerR family transcriptional regulator</fullName>
    </submittedName>
</protein>
<dbReference type="GO" id="GO:0003700">
    <property type="term" value="F:DNA-binding transcription factor activity"/>
    <property type="evidence" value="ECO:0007669"/>
    <property type="project" value="InterPro"/>
</dbReference>
<evidence type="ECO:0000256" key="2">
    <source>
        <dbReference type="ARBA" id="ARBA00023125"/>
    </source>
</evidence>
<evidence type="ECO:0000256" key="1">
    <source>
        <dbReference type="ARBA" id="ARBA00023015"/>
    </source>
</evidence>
<dbReference type="SUPFAM" id="SSF46955">
    <property type="entry name" value="Putative DNA-binding domain"/>
    <property type="match status" value="1"/>
</dbReference>
<name>A0A164PNM1_9NOCA</name>
<dbReference type="Proteomes" id="UP000076512">
    <property type="component" value="Unassembled WGS sequence"/>
</dbReference>
<dbReference type="Gene3D" id="1.10.1660.10">
    <property type="match status" value="1"/>
</dbReference>
<dbReference type="Pfam" id="PF13411">
    <property type="entry name" value="MerR_1"/>
    <property type="match status" value="1"/>
</dbReference>
<keyword evidence="3" id="KW-0804">Transcription</keyword>
<dbReference type="PRINTS" id="PR00040">
    <property type="entry name" value="HTHMERR"/>
</dbReference>
<sequence length="265" mass="29303">MRISELAERSGVPATTLRFYETAGLLPADRTPTGYRAYGPDAIERLAFIGAAKNLGLSLDEIGELLPVWQDGPCTQVKVDLRPRIRARLDQAEARLTELRAFITSLHIALQRLDQLPDRTDRCDPDCGFLAPTDTTRATELPLSPTRANAENTERWRNAPVACSLTGDAMTDRIERWRDALDGAVRTTIPDGVRLVVPVDRAGMLAELAAAEQHCCPFFDFRLHLDGPALRLEVRAPTDGTDLLAEVFGLPENPLRPRDGKARRS</sequence>
<dbReference type="PROSITE" id="PS50937">
    <property type="entry name" value="HTH_MERR_2"/>
    <property type="match status" value="1"/>
</dbReference>
<dbReference type="SMART" id="SM00422">
    <property type="entry name" value="HTH_MERR"/>
    <property type="match status" value="1"/>
</dbReference>
<dbReference type="OrthoDB" id="9802039at2"/>
<reference evidence="5 6" key="1">
    <citation type="submission" date="2016-04" db="EMBL/GenBank/DDBJ databases">
        <authorList>
            <person name="Evans L.H."/>
            <person name="Alamgir A."/>
            <person name="Owens N."/>
            <person name="Weber N.D."/>
            <person name="Virtaneva K."/>
            <person name="Barbian K."/>
            <person name="Babar A."/>
            <person name="Rosenke K."/>
        </authorList>
    </citation>
    <scope>NUCLEOTIDE SEQUENCE [LARGE SCALE GENOMIC DNA]</scope>
    <source>
        <strain evidence="5 6">IFM 0406</strain>
    </source>
</reference>
<gene>
    <name evidence="5" type="ORF">AWN90_17755</name>
</gene>
<evidence type="ECO:0000256" key="3">
    <source>
        <dbReference type="ARBA" id="ARBA00023163"/>
    </source>
</evidence>
<comment type="caution">
    <text evidence="5">The sequence shown here is derived from an EMBL/GenBank/DDBJ whole genome shotgun (WGS) entry which is preliminary data.</text>
</comment>
<dbReference type="PANTHER" id="PTHR30204">
    <property type="entry name" value="REDOX-CYCLING DRUG-SENSING TRANSCRIPTIONAL ACTIVATOR SOXR"/>
    <property type="match status" value="1"/>
</dbReference>
<accession>A0A164PNM1</accession>
<dbReference type="EMBL" id="LWGR01000003">
    <property type="protein sequence ID" value="KZM75823.1"/>
    <property type="molecule type" value="Genomic_DNA"/>
</dbReference>
<keyword evidence="2" id="KW-0238">DNA-binding</keyword>
<proteinExistence type="predicted"/>
<dbReference type="InterPro" id="IPR009061">
    <property type="entry name" value="DNA-bd_dom_put_sf"/>
</dbReference>
<feature type="domain" description="HTH merR-type" evidence="4">
    <location>
        <begin position="1"/>
        <end position="68"/>
    </location>
</feature>
<dbReference type="AlphaFoldDB" id="A0A164PNM1"/>
<dbReference type="PANTHER" id="PTHR30204:SF94">
    <property type="entry name" value="HEAVY METAL-DEPENDENT TRANSCRIPTIONAL REGULATOR HI_0293-RELATED"/>
    <property type="match status" value="1"/>
</dbReference>